<reference evidence="3 4" key="1">
    <citation type="journal article" date="2013" name="Genome Biol. Evol.">
        <title>Genomes of Stigonematalean cyanobacteria (subsection V) and the evolution of oxygenic photosynthesis from prokaryotes to plastids.</title>
        <authorList>
            <person name="Dagan T."/>
            <person name="Roettger M."/>
            <person name="Stucken K."/>
            <person name="Landan G."/>
            <person name="Koch R."/>
            <person name="Major P."/>
            <person name="Gould S.B."/>
            <person name="Goremykin V.V."/>
            <person name="Rippka R."/>
            <person name="Tandeau de Marsac N."/>
            <person name="Gugger M."/>
            <person name="Lockhart P.J."/>
            <person name="Allen J.F."/>
            <person name="Brune I."/>
            <person name="Maus I."/>
            <person name="Puhler A."/>
            <person name="Martin W.F."/>
        </authorList>
    </citation>
    <scope>NUCLEOTIDE SEQUENCE [LARGE SCALE GENOMIC DNA]</scope>
    <source>
        <strain evidence="3 4">PCC 7110</strain>
    </source>
</reference>
<name>A0A139WSK2_9CYAN</name>
<protein>
    <submittedName>
        <fullName evidence="3">Peptidase C14</fullName>
    </submittedName>
</protein>
<dbReference type="PANTHER" id="PTHR48104:SF30">
    <property type="entry name" value="METACASPASE-1"/>
    <property type="match status" value="1"/>
</dbReference>
<feature type="domain" description="DUF8082" evidence="2">
    <location>
        <begin position="661"/>
        <end position="719"/>
    </location>
</feature>
<dbReference type="EMBL" id="ANNX02000051">
    <property type="protein sequence ID" value="KYC35410.1"/>
    <property type="molecule type" value="Genomic_DNA"/>
</dbReference>
<dbReference type="InterPro" id="IPR011600">
    <property type="entry name" value="Pept_C14_caspase"/>
</dbReference>
<dbReference type="InterPro" id="IPR050452">
    <property type="entry name" value="Metacaspase"/>
</dbReference>
<dbReference type="OrthoDB" id="414840at2"/>
<accession>A0A139WSK2</accession>
<feature type="domain" description="DUF8082" evidence="2">
    <location>
        <begin position="577"/>
        <end position="634"/>
    </location>
</feature>
<dbReference type="Pfam" id="PF26309">
    <property type="entry name" value="DUF8082"/>
    <property type="match status" value="2"/>
</dbReference>
<organism evidence="3 4">
    <name type="scientific">Scytonema hofmannii PCC 7110</name>
    <dbReference type="NCBI Taxonomy" id="128403"/>
    <lineage>
        <taxon>Bacteria</taxon>
        <taxon>Bacillati</taxon>
        <taxon>Cyanobacteriota</taxon>
        <taxon>Cyanophyceae</taxon>
        <taxon>Nostocales</taxon>
        <taxon>Scytonemataceae</taxon>
        <taxon>Scytonema</taxon>
    </lineage>
</organism>
<dbReference type="InterPro" id="IPR029030">
    <property type="entry name" value="Caspase-like_dom_sf"/>
</dbReference>
<proteinExistence type="predicted"/>
<gene>
    <name evidence="3" type="ORF">WA1_06180</name>
</gene>
<dbReference type="PANTHER" id="PTHR48104">
    <property type="entry name" value="METACASPASE-4"/>
    <property type="match status" value="1"/>
</dbReference>
<sequence length="720" mass="79668">MCPLGVGTSSSAHTLTTGEAKLWVFLVGVNHYQDESLPSLRYPAIDCQGLAEALAKATRGFPKKEVIIHHDFGTHPPTLETVRRSLQQLISQTRYQDTVLLYFSGHGMLEQSTQQAVLCLSDTNKDNLLTSGLSLQALLQILSASPAHQQLLCLDTCHSGDMVLVGSGAKGAIATDENSITKTLDITPQLQEVLRKRASQSKGFCALLSCDQGQQSWEFPELGHGLFTYYLMRGLLGEAADSQGVIDADGLYKYVYSQTLRYIDKKNQQLRLINQQKLSRGDTYLHPEYPLQTPKRIVEGVGELIVGLKPGASTEVGSVRRALVVDGFSNHKISRALSQVMRESGGFELEYWPQKGKAWSEVREAIQSCLRCQSPKSLNSPGGFPTIKQTATALLYLRGQIEEIEDGEAWLVLGDGVRISRSWLRQELRRCAKTQQIVVLDCPGATSLAKWVEALQLGSEQGQCAIAVATPKEQPELFSQMVLETLTAADTQVGLPVAGWIAQLQILLELKGIPLHLWLSSAPGILDMLPGNLARIPSQEVEINEETPEFPTAQPLNSFNVLGRDEAYSYLYLGLEQQTQLEHLLKEEIGPIASTLLKKVLAKVTNSEELIEKLAQHLLPQQRIKFEQQAKLILQAISVQPQPQPRSLCLPSQKNQVLDEEFLRQCEQQLANSVGPIAHFLIKKALKAQPLISPMELVNVLIAYIPNPQQAMEFQQRLLD</sequence>
<dbReference type="RefSeq" id="WP_017750070.1">
    <property type="nucleotide sequence ID" value="NZ_KQ976354.1"/>
</dbReference>
<evidence type="ECO:0000259" key="1">
    <source>
        <dbReference type="Pfam" id="PF00656"/>
    </source>
</evidence>
<dbReference type="Proteomes" id="UP000076925">
    <property type="component" value="Unassembled WGS sequence"/>
</dbReference>
<evidence type="ECO:0000313" key="4">
    <source>
        <dbReference type="Proteomes" id="UP000076925"/>
    </source>
</evidence>
<dbReference type="STRING" id="128403.WA1_06180"/>
<dbReference type="Pfam" id="PF00656">
    <property type="entry name" value="Peptidase_C14"/>
    <property type="match status" value="1"/>
</dbReference>
<evidence type="ECO:0000259" key="2">
    <source>
        <dbReference type="Pfam" id="PF26309"/>
    </source>
</evidence>
<feature type="domain" description="Peptidase C14 caspase" evidence="1">
    <location>
        <begin position="24"/>
        <end position="238"/>
    </location>
</feature>
<dbReference type="SUPFAM" id="SSF52129">
    <property type="entry name" value="Caspase-like"/>
    <property type="match status" value="1"/>
</dbReference>
<keyword evidence="4" id="KW-1185">Reference proteome</keyword>
<dbReference type="Gene3D" id="3.40.50.1460">
    <property type="match status" value="1"/>
</dbReference>
<dbReference type="InterPro" id="IPR058395">
    <property type="entry name" value="DUF8082"/>
</dbReference>
<evidence type="ECO:0000313" key="3">
    <source>
        <dbReference type="EMBL" id="KYC35410.1"/>
    </source>
</evidence>
<dbReference type="GO" id="GO:0006508">
    <property type="term" value="P:proteolysis"/>
    <property type="evidence" value="ECO:0007669"/>
    <property type="project" value="InterPro"/>
</dbReference>
<dbReference type="AlphaFoldDB" id="A0A139WSK2"/>
<dbReference type="GO" id="GO:0004197">
    <property type="term" value="F:cysteine-type endopeptidase activity"/>
    <property type="evidence" value="ECO:0007669"/>
    <property type="project" value="InterPro"/>
</dbReference>
<comment type="caution">
    <text evidence="3">The sequence shown here is derived from an EMBL/GenBank/DDBJ whole genome shotgun (WGS) entry which is preliminary data.</text>
</comment>
<dbReference type="GO" id="GO:0005737">
    <property type="term" value="C:cytoplasm"/>
    <property type="evidence" value="ECO:0007669"/>
    <property type="project" value="TreeGrafter"/>
</dbReference>